<evidence type="ECO:0000313" key="2">
    <source>
        <dbReference type="EMBL" id="RVX08136.1"/>
    </source>
</evidence>
<dbReference type="EMBL" id="QGNW01000043">
    <property type="protein sequence ID" value="RVX08136.1"/>
    <property type="molecule type" value="Genomic_DNA"/>
</dbReference>
<evidence type="ECO:0000313" key="1">
    <source>
        <dbReference type="EMBL" id="RVW18125.1"/>
    </source>
</evidence>
<gene>
    <name evidence="2" type="ORF">CK203_014808</name>
    <name evidence="1" type="ORF">CK203_116956</name>
</gene>
<comment type="caution">
    <text evidence="1">The sequence shown here is derived from an EMBL/GenBank/DDBJ whole genome shotgun (WGS) entry which is preliminary data.</text>
</comment>
<sequence>MLVEMTIKTDAFKVIKRAIGKPSTLGMAEFPGAIEAELEVVALAMMFGRGDAGGAGERRYRGRHAFLMIPRVMGVPLSVKVAAKKGCW</sequence>
<protein>
    <submittedName>
        <fullName evidence="1">Uncharacterized protein</fullName>
    </submittedName>
</protein>
<proteinExistence type="predicted"/>
<dbReference type="AlphaFoldDB" id="A0A438C4G8"/>
<organism evidence="1 3">
    <name type="scientific">Vitis vinifera</name>
    <name type="common">Grape</name>
    <dbReference type="NCBI Taxonomy" id="29760"/>
    <lineage>
        <taxon>Eukaryota</taxon>
        <taxon>Viridiplantae</taxon>
        <taxon>Streptophyta</taxon>
        <taxon>Embryophyta</taxon>
        <taxon>Tracheophyta</taxon>
        <taxon>Spermatophyta</taxon>
        <taxon>Magnoliopsida</taxon>
        <taxon>eudicotyledons</taxon>
        <taxon>Gunneridae</taxon>
        <taxon>Pentapetalae</taxon>
        <taxon>rosids</taxon>
        <taxon>Vitales</taxon>
        <taxon>Vitaceae</taxon>
        <taxon>Viteae</taxon>
        <taxon>Vitis</taxon>
    </lineage>
</organism>
<dbReference type="Proteomes" id="UP000288805">
    <property type="component" value="Unassembled WGS sequence"/>
</dbReference>
<name>A0A438C4G8_VITVI</name>
<evidence type="ECO:0000313" key="3">
    <source>
        <dbReference type="Proteomes" id="UP000288805"/>
    </source>
</evidence>
<dbReference type="EMBL" id="QGNW01002550">
    <property type="protein sequence ID" value="RVW18125.1"/>
    <property type="molecule type" value="Genomic_DNA"/>
</dbReference>
<reference evidence="1 3" key="1">
    <citation type="journal article" date="2018" name="PLoS Genet.">
        <title>Population sequencing reveals clonal diversity and ancestral inbreeding in the grapevine cultivar Chardonnay.</title>
        <authorList>
            <person name="Roach M.J."/>
            <person name="Johnson D.L."/>
            <person name="Bohlmann J."/>
            <person name="van Vuuren H.J."/>
            <person name="Jones S.J."/>
            <person name="Pretorius I.S."/>
            <person name="Schmidt S.A."/>
            <person name="Borneman A.R."/>
        </authorList>
    </citation>
    <scope>NUCLEOTIDE SEQUENCE [LARGE SCALE GENOMIC DNA]</scope>
    <source>
        <strain evidence="3">cv. Chardonnay</strain>
        <strain evidence="1">I10V1</strain>
        <tissue evidence="1">Leaf</tissue>
    </source>
</reference>
<accession>A0A438C4G8</accession>